<feature type="transmembrane region" description="Helical" evidence="6">
    <location>
        <begin position="252"/>
        <end position="273"/>
    </location>
</feature>
<feature type="transmembrane region" description="Helical" evidence="6">
    <location>
        <begin position="154"/>
        <end position="177"/>
    </location>
</feature>
<dbReference type="EMBL" id="JAPFRF010000003">
    <property type="protein sequence ID" value="KAJ7338176.1"/>
    <property type="molecule type" value="Genomic_DNA"/>
</dbReference>
<keyword evidence="4 6" id="KW-0472">Membrane</keyword>
<feature type="domain" description="Ion transport" evidence="7">
    <location>
        <begin position="118"/>
        <end position="360"/>
    </location>
</feature>
<evidence type="ECO:0000256" key="3">
    <source>
        <dbReference type="ARBA" id="ARBA00022989"/>
    </source>
</evidence>
<feature type="transmembrane region" description="Helical" evidence="6">
    <location>
        <begin position="123"/>
        <end position="142"/>
    </location>
</feature>
<evidence type="ECO:0000313" key="8">
    <source>
        <dbReference type="EMBL" id="KAJ7338176.1"/>
    </source>
</evidence>
<evidence type="ECO:0000313" key="9">
    <source>
        <dbReference type="Proteomes" id="UP001142489"/>
    </source>
</evidence>
<feature type="transmembrane region" description="Helical" evidence="6">
    <location>
        <begin position="189"/>
        <end position="207"/>
    </location>
</feature>
<reference evidence="8" key="1">
    <citation type="journal article" date="2023" name="DNA Res.">
        <title>Chromosome-level genome assembly of Phrynocephalus forsythii using third-generation DNA sequencing and Hi-C analysis.</title>
        <authorList>
            <person name="Qi Y."/>
            <person name="Zhao W."/>
            <person name="Zhao Y."/>
            <person name="Niu C."/>
            <person name="Cao S."/>
            <person name="Zhang Y."/>
        </authorList>
    </citation>
    <scope>NUCLEOTIDE SEQUENCE</scope>
    <source>
        <tissue evidence="8">Muscle</tissue>
    </source>
</reference>
<dbReference type="FunFam" id="1.10.287.70:FF:000115">
    <property type="entry name" value="Cation channel sperm-associated protein 2"/>
    <property type="match status" value="1"/>
</dbReference>
<dbReference type="Gene3D" id="1.10.287.70">
    <property type="match status" value="1"/>
</dbReference>
<sequence>MARFVDPKNIPRSKNSPGFQVHPRADAIRSKLIYTFYLIDHLRGLSHAVPRHNIRDFLDPKKLKKLMLTDHHQLVRFNIMPNRNILVTDEQRWRNRIQVRCSSWPPLTMWACATLNSKVFKGFIIFLILLNMLVLMISTEIMDKLDDHFVKMKIALEVIILVIIIIFIIEIGMHCCVSFHKYWQNNWNVFDFTVTVISFIPELFYLTDKTHTVAGLRILQVCRVLRCLKLFPRVQQVKVLIMAVAKALKAMAFILVLLIFFFYVFAVSGIFFFESYSRSDRDDLTFGMYFTDMPNALVTIFILFTMDHWYALLRDTWLVPEINKVISGIFVCLWLLIGAFIFRNLIVAIMVTNFQNIRNDLSEEVQQIETQHQADKFKLEIMEQRHNLPQSYLEKTSTIPDIFSEVPSTLPSVDDRVPSSHELYSGALDWETYIHKNLPGLYEADDDEKVVWPRDSLFRYFELLEKLQYNLDERKQLQHYAVLALSNLEDKW</sequence>
<organism evidence="8 9">
    <name type="scientific">Phrynocephalus forsythii</name>
    <dbReference type="NCBI Taxonomy" id="171643"/>
    <lineage>
        <taxon>Eukaryota</taxon>
        <taxon>Metazoa</taxon>
        <taxon>Chordata</taxon>
        <taxon>Craniata</taxon>
        <taxon>Vertebrata</taxon>
        <taxon>Euteleostomi</taxon>
        <taxon>Lepidosauria</taxon>
        <taxon>Squamata</taxon>
        <taxon>Bifurcata</taxon>
        <taxon>Unidentata</taxon>
        <taxon>Episquamata</taxon>
        <taxon>Toxicofera</taxon>
        <taxon>Iguania</taxon>
        <taxon>Acrodonta</taxon>
        <taxon>Agamidae</taxon>
        <taxon>Agaminae</taxon>
        <taxon>Phrynocephalus</taxon>
    </lineage>
</organism>
<dbReference type="Pfam" id="PF00520">
    <property type="entry name" value="Ion_trans"/>
    <property type="match status" value="1"/>
</dbReference>
<dbReference type="GO" id="GO:0048240">
    <property type="term" value="P:sperm capacitation"/>
    <property type="evidence" value="ECO:0007669"/>
    <property type="project" value="TreeGrafter"/>
</dbReference>
<dbReference type="AlphaFoldDB" id="A0A9Q0Y0D6"/>
<dbReference type="Proteomes" id="UP001142489">
    <property type="component" value="Unassembled WGS sequence"/>
</dbReference>
<keyword evidence="2 6" id="KW-0812">Transmembrane</keyword>
<dbReference type="PANTHER" id="PTHR46923:SF1">
    <property type="entry name" value="CATION CHANNEL SPERM-ASSOCIATED PROTEIN 2"/>
    <property type="match status" value="1"/>
</dbReference>
<feature type="transmembrane region" description="Helical" evidence="6">
    <location>
        <begin position="325"/>
        <end position="351"/>
    </location>
</feature>
<dbReference type="SUPFAM" id="SSF81324">
    <property type="entry name" value="Voltage-gated potassium channels"/>
    <property type="match status" value="1"/>
</dbReference>
<dbReference type="InterPro" id="IPR027359">
    <property type="entry name" value="Volt_channel_dom_sf"/>
</dbReference>
<proteinExistence type="predicted"/>
<dbReference type="GO" id="GO:0030317">
    <property type="term" value="P:flagellated sperm motility"/>
    <property type="evidence" value="ECO:0007669"/>
    <property type="project" value="InterPro"/>
</dbReference>
<evidence type="ECO:0000259" key="7">
    <source>
        <dbReference type="Pfam" id="PF00520"/>
    </source>
</evidence>
<comment type="caution">
    <text evidence="8">The sequence shown here is derived from an EMBL/GenBank/DDBJ whole genome shotgun (WGS) entry which is preliminary data.</text>
</comment>
<evidence type="ECO:0000256" key="1">
    <source>
        <dbReference type="ARBA" id="ARBA00004141"/>
    </source>
</evidence>
<dbReference type="OrthoDB" id="416585at2759"/>
<evidence type="ECO:0000256" key="5">
    <source>
        <dbReference type="SAM" id="MobiDB-lite"/>
    </source>
</evidence>
<gene>
    <name evidence="8" type="ORF">JRQ81_010824</name>
</gene>
<keyword evidence="3 6" id="KW-1133">Transmembrane helix</keyword>
<comment type="subcellular location">
    <subcellularLocation>
        <location evidence="1">Membrane</location>
        <topology evidence="1">Multi-pass membrane protein</topology>
    </subcellularLocation>
</comment>
<dbReference type="InterPro" id="IPR028747">
    <property type="entry name" value="CatSper2"/>
</dbReference>
<evidence type="ECO:0000256" key="6">
    <source>
        <dbReference type="SAM" id="Phobius"/>
    </source>
</evidence>
<dbReference type="Gene3D" id="1.20.120.350">
    <property type="entry name" value="Voltage-gated potassium channels. Chain C"/>
    <property type="match status" value="1"/>
</dbReference>
<dbReference type="InterPro" id="IPR005821">
    <property type="entry name" value="Ion_trans_dom"/>
</dbReference>
<dbReference type="PANTHER" id="PTHR46923">
    <property type="entry name" value="CATION CHANNEL SPERM-ASSOCIATED PROTEIN 2"/>
    <property type="match status" value="1"/>
</dbReference>
<name>A0A9Q0Y0D6_9SAUR</name>
<feature type="region of interest" description="Disordered" evidence="5">
    <location>
        <begin position="1"/>
        <end position="21"/>
    </location>
</feature>
<dbReference type="GO" id="GO:0005227">
    <property type="term" value="F:calcium-activated cation channel activity"/>
    <property type="evidence" value="ECO:0007669"/>
    <property type="project" value="InterPro"/>
</dbReference>
<dbReference type="GO" id="GO:0009566">
    <property type="term" value="P:fertilization"/>
    <property type="evidence" value="ECO:0007669"/>
    <property type="project" value="TreeGrafter"/>
</dbReference>
<accession>A0A9Q0Y0D6</accession>
<evidence type="ECO:0000256" key="2">
    <source>
        <dbReference type="ARBA" id="ARBA00022692"/>
    </source>
</evidence>
<dbReference type="GO" id="GO:0036128">
    <property type="term" value="C:CatSper complex"/>
    <property type="evidence" value="ECO:0007669"/>
    <property type="project" value="InterPro"/>
</dbReference>
<protein>
    <recommendedName>
        <fullName evidence="7">Ion transport domain-containing protein</fullName>
    </recommendedName>
</protein>
<feature type="transmembrane region" description="Helical" evidence="6">
    <location>
        <begin position="293"/>
        <end position="313"/>
    </location>
</feature>
<evidence type="ECO:0000256" key="4">
    <source>
        <dbReference type="ARBA" id="ARBA00023136"/>
    </source>
</evidence>
<keyword evidence="9" id="KW-1185">Reference proteome</keyword>